<dbReference type="EMBL" id="GL733366">
    <property type="protein sequence ID" value="EFX62822.1"/>
    <property type="molecule type" value="Genomic_DNA"/>
</dbReference>
<evidence type="ECO:0000256" key="1">
    <source>
        <dbReference type="SAM" id="MobiDB-lite"/>
    </source>
</evidence>
<evidence type="ECO:0000313" key="3">
    <source>
        <dbReference type="EMBL" id="EFX65362.1"/>
    </source>
</evidence>
<sequence length="133" mass="14973">MLWTDEAMPQLESTIDPTEHSRKNLVTQPNCNSDEEADDERDGLKNIDSDSPDEIDDPPLLDKSAENPDHIEISLPNPDSIVRNDSPMNVPNPRPLSPMVTIIETETALQPTELPRLRSRSAIKPRQRLITEV</sequence>
<dbReference type="Proteomes" id="UP000000305">
    <property type="component" value="Unassembled WGS sequence"/>
</dbReference>
<evidence type="ECO:0000313" key="4">
    <source>
        <dbReference type="Proteomes" id="UP000000305"/>
    </source>
</evidence>
<organism evidence="3 4">
    <name type="scientific">Daphnia pulex</name>
    <name type="common">Water flea</name>
    <dbReference type="NCBI Taxonomy" id="6669"/>
    <lineage>
        <taxon>Eukaryota</taxon>
        <taxon>Metazoa</taxon>
        <taxon>Ecdysozoa</taxon>
        <taxon>Arthropoda</taxon>
        <taxon>Crustacea</taxon>
        <taxon>Branchiopoda</taxon>
        <taxon>Diplostraca</taxon>
        <taxon>Cladocera</taxon>
        <taxon>Anomopoda</taxon>
        <taxon>Daphniidae</taxon>
        <taxon>Daphnia</taxon>
    </lineage>
</organism>
<feature type="compositionally biased region" description="Basic and acidic residues" evidence="1">
    <location>
        <begin position="63"/>
        <end position="72"/>
    </location>
</feature>
<protein>
    <submittedName>
        <fullName evidence="3">Uncharacterized protein</fullName>
    </submittedName>
</protein>
<keyword evidence="4" id="KW-1185">Reference proteome</keyword>
<feature type="compositionally biased region" description="Acidic residues" evidence="1">
    <location>
        <begin position="50"/>
        <end position="59"/>
    </location>
</feature>
<accession>E9HSC1</accession>
<dbReference type="HOGENOM" id="CLU_115100_0_0_1"/>
<name>E9HSC1_DAPPU</name>
<proteinExistence type="predicted"/>
<feature type="region of interest" description="Disordered" evidence="1">
    <location>
        <begin position="1"/>
        <end position="97"/>
    </location>
</feature>
<dbReference type="KEGG" id="dpx:DAPPUDRAFT_336388"/>
<evidence type="ECO:0000313" key="2">
    <source>
        <dbReference type="EMBL" id="EFX62822.1"/>
    </source>
</evidence>
<dbReference type="AlphaFoldDB" id="E9HSC1"/>
<reference evidence="3 4" key="1">
    <citation type="journal article" date="2011" name="Science">
        <title>The ecoresponsive genome of Daphnia pulex.</title>
        <authorList>
            <person name="Colbourne J.K."/>
            <person name="Pfrender M.E."/>
            <person name="Gilbert D."/>
            <person name="Thomas W.K."/>
            <person name="Tucker A."/>
            <person name="Oakley T.H."/>
            <person name="Tokishita S."/>
            <person name="Aerts A."/>
            <person name="Arnold G.J."/>
            <person name="Basu M.K."/>
            <person name="Bauer D.J."/>
            <person name="Caceres C.E."/>
            <person name="Carmel L."/>
            <person name="Casola C."/>
            <person name="Choi J.H."/>
            <person name="Detter J.C."/>
            <person name="Dong Q."/>
            <person name="Dusheyko S."/>
            <person name="Eads B.D."/>
            <person name="Frohlich T."/>
            <person name="Geiler-Samerotte K.A."/>
            <person name="Gerlach D."/>
            <person name="Hatcher P."/>
            <person name="Jogdeo S."/>
            <person name="Krijgsveld J."/>
            <person name="Kriventseva E.V."/>
            <person name="Kultz D."/>
            <person name="Laforsch C."/>
            <person name="Lindquist E."/>
            <person name="Lopez J."/>
            <person name="Manak J.R."/>
            <person name="Muller J."/>
            <person name="Pangilinan J."/>
            <person name="Patwardhan R.P."/>
            <person name="Pitluck S."/>
            <person name="Pritham E.J."/>
            <person name="Rechtsteiner A."/>
            <person name="Rho M."/>
            <person name="Rogozin I.B."/>
            <person name="Sakarya O."/>
            <person name="Salamov A."/>
            <person name="Schaack S."/>
            <person name="Shapiro H."/>
            <person name="Shiga Y."/>
            <person name="Skalitzky C."/>
            <person name="Smith Z."/>
            <person name="Souvorov A."/>
            <person name="Sung W."/>
            <person name="Tang Z."/>
            <person name="Tsuchiya D."/>
            <person name="Tu H."/>
            <person name="Vos H."/>
            <person name="Wang M."/>
            <person name="Wolf Y.I."/>
            <person name="Yamagata H."/>
            <person name="Yamada T."/>
            <person name="Ye Y."/>
            <person name="Shaw J.R."/>
            <person name="Andrews J."/>
            <person name="Crease T.J."/>
            <person name="Tang H."/>
            <person name="Lucas S.M."/>
            <person name="Robertson H.M."/>
            <person name="Bork P."/>
            <person name="Koonin E.V."/>
            <person name="Zdobnov E.M."/>
            <person name="Grigoriev I.V."/>
            <person name="Lynch M."/>
            <person name="Boore J.L."/>
        </authorList>
    </citation>
    <scope>NUCLEOTIDE SEQUENCE [LARGE SCALE GENOMIC DNA]</scope>
</reference>
<gene>
    <name evidence="3" type="ORF">DAPPUDRAFT_117332</name>
    <name evidence="2" type="ORF">DAPPUDRAFT_336388</name>
</gene>
<dbReference type="EMBL" id="GL732748">
    <property type="protein sequence ID" value="EFX65362.1"/>
    <property type="molecule type" value="Genomic_DNA"/>
</dbReference>
<dbReference type="KEGG" id="dpx:DAPPUDRAFT_117332"/>